<organism evidence="1">
    <name type="scientific">Cyberlindnera fabianii</name>
    <name type="common">Yeast</name>
    <name type="synonym">Hansenula fabianii</name>
    <dbReference type="NCBI Taxonomy" id="36022"/>
    <lineage>
        <taxon>Eukaryota</taxon>
        <taxon>Fungi</taxon>
        <taxon>Dikarya</taxon>
        <taxon>Ascomycota</taxon>
        <taxon>Saccharomycotina</taxon>
        <taxon>Saccharomycetes</taxon>
        <taxon>Phaffomycetales</taxon>
        <taxon>Phaffomycetaceae</taxon>
        <taxon>Cyberlindnera</taxon>
    </lineage>
</organism>
<sequence length="417" mass="45822">MLVKVPNRSFEALDNHIAVHTPTGLLVVVSRQAIINPITVKFKSDYPIAYSKYNSEKYPSDVYDQLNDSSTGCNYVRVDDNGLSSGVEMLKIFVCGGCEKYCNTTLVGDSFKNHIKASAGCKDRYKDVTEVYGARFYLPKKKCVFVIINGFNPVASSITSEMRGDEVPVLTEEDRRSLESYSFMNESTSSVSNLMVSPIISNTITNTTSDNGSTYPHRHQQMNADSTTVDLEGAIKASISEIIAPCKVHPQAPPAEFVKQLLDPSNPLNGTLLPTLLLHCLLVHVSGSIPQCCIAVLSTNKVSISDTAHGITLYLQLTPETLGNWSLTLSIKYISTITSLSQKHELEWENIPFKRVCEVLLLFNAMMDAVGNSQEMTLDTVLLTGFAKSAGVFEGDDTIAMNVMTRWLCAHLDTSYG</sequence>
<accession>A0A061BCE7</accession>
<protein>
    <submittedName>
        <fullName evidence="1">CYFA0S34e00799g1_1</fullName>
    </submittedName>
</protein>
<proteinExistence type="predicted"/>
<dbReference type="AlphaFoldDB" id="A0A061BCE7"/>
<evidence type="ECO:0000313" key="1">
    <source>
        <dbReference type="EMBL" id="CDR47616.1"/>
    </source>
</evidence>
<reference evidence="1" key="1">
    <citation type="journal article" date="2014" name="Genome Announc.">
        <title>Genome sequence of the yeast Cyberlindnera fabianii (Hansenula fabianii).</title>
        <authorList>
            <person name="Freel K.C."/>
            <person name="Sarilar V."/>
            <person name="Neuveglise C."/>
            <person name="Devillers H."/>
            <person name="Friedrich A."/>
            <person name="Schacherer J."/>
        </authorList>
    </citation>
    <scope>NUCLEOTIDE SEQUENCE</scope>
    <source>
        <strain evidence="1">YJS4271</strain>
    </source>
</reference>
<gene>
    <name evidence="1" type="ORF">CYFA0S_34e00799g</name>
</gene>
<name>A0A061BCE7_CYBFA</name>
<dbReference type="VEuPathDB" id="FungiDB:BON22_3534"/>
<dbReference type="EMBL" id="LK052919">
    <property type="protein sequence ID" value="CDR47616.1"/>
    <property type="molecule type" value="Genomic_DNA"/>
</dbReference>